<protein>
    <submittedName>
        <fullName evidence="1">Uncharacterized protein</fullName>
    </submittedName>
</protein>
<reference evidence="1 2" key="1">
    <citation type="journal article" date="2014" name="Int. J. Syst. Evol. Microbiol.">
        <title>Complete genome sequence of Corynebacterium casei LMG S-19264T (=DSM 44701T), isolated from a smear-ripened cheese.</title>
        <authorList>
            <consortium name="US DOE Joint Genome Institute (JGI-PGF)"/>
            <person name="Walter F."/>
            <person name="Albersmeier A."/>
            <person name="Kalinowski J."/>
            <person name="Ruckert C."/>
        </authorList>
    </citation>
    <scope>NUCLEOTIDE SEQUENCE [LARGE SCALE GENOMIC DNA]</scope>
    <source>
        <strain evidence="1 2">KCTC 19473</strain>
    </source>
</reference>
<accession>A0A918X7U5</accession>
<sequence>MDARITGPSEGTWCTPSTRWGHAARLRGATTNLAAPYSDTMGPTLLALVVEGKAGNRHRPLQSLSLRAQRPETKVRRIDVLKTSRGEGRTRRVV</sequence>
<keyword evidence="2" id="KW-1185">Reference proteome</keyword>
<name>A0A918X7U5_9ACTN</name>
<organism evidence="1 2">
    <name type="scientific">Nocardiopsis kunsanensis</name>
    <dbReference type="NCBI Taxonomy" id="141693"/>
    <lineage>
        <taxon>Bacteria</taxon>
        <taxon>Bacillati</taxon>
        <taxon>Actinomycetota</taxon>
        <taxon>Actinomycetes</taxon>
        <taxon>Streptosporangiales</taxon>
        <taxon>Nocardiopsidaceae</taxon>
        <taxon>Nocardiopsis</taxon>
    </lineage>
</organism>
<dbReference type="AlphaFoldDB" id="A0A918X7U5"/>
<gene>
    <name evidence="1" type="ORF">GCM10007147_06480</name>
</gene>
<evidence type="ECO:0000313" key="2">
    <source>
        <dbReference type="Proteomes" id="UP000654947"/>
    </source>
</evidence>
<dbReference type="Proteomes" id="UP000654947">
    <property type="component" value="Unassembled WGS sequence"/>
</dbReference>
<evidence type="ECO:0000313" key="1">
    <source>
        <dbReference type="EMBL" id="GHD17390.1"/>
    </source>
</evidence>
<comment type="caution">
    <text evidence="1">The sequence shown here is derived from an EMBL/GenBank/DDBJ whole genome shotgun (WGS) entry which is preliminary data.</text>
</comment>
<proteinExistence type="predicted"/>
<dbReference type="EMBL" id="BMXL01000002">
    <property type="protein sequence ID" value="GHD17390.1"/>
    <property type="molecule type" value="Genomic_DNA"/>
</dbReference>